<evidence type="ECO:0000256" key="6">
    <source>
        <dbReference type="RuleBase" id="RU003435"/>
    </source>
</evidence>
<proteinExistence type="inferred from homology"/>
<dbReference type="SUPFAM" id="SSF55486">
    <property type="entry name" value="Metalloproteases ('zincins'), catalytic domain"/>
    <property type="match status" value="1"/>
</dbReference>
<dbReference type="EMBL" id="LJCR01001919">
    <property type="protein sequence ID" value="KPV49516.1"/>
    <property type="molecule type" value="Genomic_DNA"/>
</dbReference>
<comment type="cofactor">
    <cofactor evidence="6">
        <name>Zn(2+)</name>
        <dbReference type="ChEBI" id="CHEBI:29105"/>
    </cofactor>
    <text evidence="6">Binds 1 zinc ion.</text>
</comment>
<evidence type="ECO:0000259" key="7">
    <source>
        <dbReference type="Pfam" id="PF01432"/>
    </source>
</evidence>
<evidence type="ECO:0000256" key="4">
    <source>
        <dbReference type="ARBA" id="ARBA00022833"/>
    </source>
</evidence>
<dbReference type="Gene3D" id="1.20.140.70">
    <property type="entry name" value="Oligopeptidase f, N-terminal domain"/>
    <property type="match status" value="1"/>
</dbReference>
<dbReference type="AlphaFoldDB" id="A0A0P9FAC7"/>
<dbReference type="InterPro" id="IPR001333">
    <property type="entry name" value="Peptidase_M32_Taq"/>
</dbReference>
<organism evidence="9 10">
    <name type="scientific">Kouleothrix aurantiaca</name>
    <dbReference type="NCBI Taxonomy" id="186479"/>
    <lineage>
        <taxon>Bacteria</taxon>
        <taxon>Bacillati</taxon>
        <taxon>Chloroflexota</taxon>
        <taxon>Chloroflexia</taxon>
        <taxon>Chloroflexales</taxon>
        <taxon>Roseiflexineae</taxon>
        <taxon>Roseiflexaceae</taxon>
        <taxon>Kouleothrix</taxon>
    </lineage>
</organism>
<name>A0A0P9FAC7_9CHLR</name>
<dbReference type="GO" id="GO:0046872">
    <property type="term" value="F:metal ion binding"/>
    <property type="evidence" value="ECO:0007669"/>
    <property type="project" value="UniProtKB-UniRule"/>
</dbReference>
<evidence type="ECO:0000313" key="9">
    <source>
        <dbReference type="EMBL" id="KPV49516.1"/>
    </source>
</evidence>
<dbReference type="InterPro" id="IPR013647">
    <property type="entry name" value="OligopepF_N_dom"/>
</dbReference>
<dbReference type="Proteomes" id="UP000050509">
    <property type="component" value="Unassembled WGS sequence"/>
</dbReference>
<evidence type="ECO:0000256" key="5">
    <source>
        <dbReference type="ARBA" id="ARBA00023049"/>
    </source>
</evidence>
<dbReference type="InterPro" id="IPR042088">
    <property type="entry name" value="OligoPept_F_C"/>
</dbReference>
<keyword evidence="5 6" id="KW-0482">Metalloprotease</keyword>
<dbReference type="PANTHER" id="PTHR34217:SF1">
    <property type="entry name" value="CARBOXYPEPTIDASE 1"/>
    <property type="match status" value="1"/>
</dbReference>
<dbReference type="InterPro" id="IPR001567">
    <property type="entry name" value="Pept_M3A_M3B_dom"/>
</dbReference>
<comment type="similarity">
    <text evidence="6">Belongs to the peptidase M3 family.</text>
</comment>
<dbReference type="GO" id="GO:0006508">
    <property type="term" value="P:proteolysis"/>
    <property type="evidence" value="ECO:0007669"/>
    <property type="project" value="UniProtKB-KW"/>
</dbReference>
<dbReference type="GO" id="GO:0004181">
    <property type="term" value="F:metallocarboxypeptidase activity"/>
    <property type="evidence" value="ECO:0007669"/>
    <property type="project" value="InterPro"/>
</dbReference>
<feature type="domain" description="Peptidase M3A/M3B catalytic" evidence="7">
    <location>
        <begin position="174"/>
        <end position="400"/>
    </location>
</feature>
<feature type="domain" description="Oligopeptidase F N-terminal" evidence="8">
    <location>
        <begin position="95"/>
        <end position="151"/>
    </location>
</feature>
<dbReference type="GO" id="GO:0004222">
    <property type="term" value="F:metalloendopeptidase activity"/>
    <property type="evidence" value="ECO:0007669"/>
    <property type="project" value="InterPro"/>
</dbReference>
<reference evidence="9 10" key="1">
    <citation type="submission" date="2015-09" db="EMBL/GenBank/DDBJ databases">
        <title>Draft genome sequence of Kouleothrix aurantiaca JCM 19913.</title>
        <authorList>
            <person name="Hemp J."/>
        </authorList>
    </citation>
    <scope>NUCLEOTIDE SEQUENCE [LARGE SCALE GENOMIC DNA]</scope>
    <source>
        <strain evidence="9 10">COM-B</strain>
    </source>
</reference>
<evidence type="ECO:0000256" key="1">
    <source>
        <dbReference type="ARBA" id="ARBA00022670"/>
    </source>
</evidence>
<comment type="caution">
    <text evidence="9">The sequence shown here is derived from an EMBL/GenBank/DDBJ whole genome shotgun (WGS) entry which is preliminary data.</text>
</comment>
<accession>A0A0P9FAC7</accession>
<sequence length="467" mass="51132">GSIDVAVALFDRLGIAKPAAPPPAEAAAAAFDEVVAALNPLFERLGTLQAYIYSFVATNSRDTLAQARLSEYQQSAVKLAQLSTRLTAWLGGLDVDALLADSVTAAEYAFMVRQAQQRARHLMSPPEEALAAELAPSGSSAWSRLYNNIASQLLVTVGAGETAREMPMSAVRNLAYNPDRAVREEGYRAELDAWRRTAVPLAAAMNSIKGEVLTLARRRGWSSPLEATLFSNNIDRATLDAMMAAAREAFPDFRRYLHAKARMLGLERLAWYDLFAPVGQSGSAWGYNAAADFIVQQFGSYSPRMSEFAARAFRERWIDAEPRPGKRDGAFCMPLRADESRILSNYEPSFKSVSTLAHELGHAYHNVNLARMPELNRSTPMTLAETASIFCETIVRNAAMSTLPPAEQVEVLEGALMSACQVVVDISSRFLFEQRVFEGRAARELSVDELCAAMRDAQLATYGDGLE</sequence>
<evidence type="ECO:0000256" key="2">
    <source>
        <dbReference type="ARBA" id="ARBA00022723"/>
    </source>
</evidence>
<keyword evidence="1 6" id="KW-0645">Protease</keyword>
<evidence type="ECO:0000259" key="8">
    <source>
        <dbReference type="Pfam" id="PF08439"/>
    </source>
</evidence>
<dbReference type="Pfam" id="PF01432">
    <property type="entry name" value="Peptidase_M3"/>
    <property type="match status" value="1"/>
</dbReference>
<protein>
    <submittedName>
        <fullName evidence="9">Oligoendopeptidase F</fullName>
    </submittedName>
</protein>
<keyword evidence="4 6" id="KW-0862">Zinc</keyword>
<keyword evidence="10" id="KW-1185">Reference proteome</keyword>
<evidence type="ECO:0000313" key="10">
    <source>
        <dbReference type="Proteomes" id="UP000050509"/>
    </source>
</evidence>
<dbReference type="PANTHER" id="PTHR34217">
    <property type="entry name" value="METAL-DEPENDENT CARBOXYPEPTIDASE"/>
    <property type="match status" value="1"/>
</dbReference>
<feature type="non-terminal residue" evidence="9">
    <location>
        <position position="1"/>
    </location>
</feature>
<evidence type="ECO:0000256" key="3">
    <source>
        <dbReference type="ARBA" id="ARBA00022801"/>
    </source>
</evidence>
<dbReference type="Pfam" id="PF08439">
    <property type="entry name" value="Peptidase_M3_N"/>
    <property type="match status" value="1"/>
</dbReference>
<keyword evidence="2 6" id="KW-0479">Metal-binding</keyword>
<dbReference type="Gene3D" id="1.10.1370.20">
    <property type="entry name" value="Oligoendopeptidase f, C-terminal domain"/>
    <property type="match status" value="1"/>
</dbReference>
<gene>
    <name evidence="9" type="ORF">SE17_32175</name>
</gene>
<keyword evidence="3 6" id="KW-0378">Hydrolase</keyword>
<feature type="non-terminal residue" evidence="9">
    <location>
        <position position="467"/>
    </location>
</feature>